<dbReference type="AlphaFoldDB" id="A0A1E5GA48"/>
<dbReference type="SUPFAM" id="SSF47413">
    <property type="entry name" value="lambda repressor-like DNA-binding domains"/>
    <property type="match status" value="1"/>
</dbReference>
<dbReference type="InterPro" id="IPR011990">
    <property type="entry name" value="TPR-like_helical_dom_sf"/>
</dbReference>
<evidence type="ECO:0000259" key="1">
    <source>
        <dbReference type="PROSITE" id="PS50943"/>
    </source>
</evidence>
<name>A0A1E5GA48_9ENTE</name>
<protein>
    <recommendedName>
        <fullName evidence="1">HTH cro/C1-type domain-containing protein</fullName>
    </recommendedName>
</protein>
<dbReference type="InterPro" id="IPR010982">
    <property type="entry name" value="Lambda_DNA-bd_dom_sf"/>
</dbReference>
<dbReference type="SUPFAM" id="SSF48452">
    <property type="entry name" value="TPR-like"/>
    <property type="match status" value="1"/>
</dbReference>
<dbReference type="GO" id="GO:0003677">
    <property type="term" value="F:DNA binding"/>
    <property type="evidence" value="ECO:0007669"/>
    <property type="project" value="InterPro"/>
</dbReference>
<evidence type="ECO:0000313" key="2">
    <source>
        <dbReference type="EMBL" id="OEG09582.1"/>
    </source>
</evidence>
<reference evidence="3" key="1">
    <citation type="submission" date="2016-09" db="EMBL/GenBank/DDBJ databases">
        <authorList>
            <person name="Gulvik C.A."/>
        </authorList>
    </citation>
    <scope>NUCLEOTIDE SEQUENCE [LARGE SCALE GENOMIC DNA]</scope>
    <source>
        <strain evidence="3">DSM 23328</strain>
    </source>
</reference>
<proteinExistence type="predicted"/>
<dbReference type="Gene3D" id="1.25.40.400">
    <property type="match status" value="1"/>
</dbReference>
<dbReference type="Proteomes" id="UP000094068">
    <property type="component" value="Unassembled WGS sequence"/>
</dbReference>
<comment type="caution">
    <text evidence="2">The sequence shown here is derived from an EMBL/GenBank/DDBJ whole genome shotgun (WGS) entry which is preliminary data.</text>
</comment>
<organism evidence="2 3">
    <name type="scientific">Enterococcus ureasiticus</name>
    <dbReference type="NCBI Taxonomy" id="903984"/>
    <lineage>
        <taxon>Bacteria</taxon>
        <taxon>Bacillati</taxon>
        <taxon>Bacillota</taxon>
        <taxon>Bacilli</taxon>
        <taxon>Lactobacillales</taxon>
        <taxon>Enterococcaceae</taxon>
        <taxon>Enterococcus</taxon>
    </lineage>
</organism>
<dbReference type="InterPro" id="IPR001387">
    <property type="entry name" value="Cro/C1-type_HTH"/>
</dbReference>
<dbReference type="PANTHER" id="PTHR37038">
    <property type="entry name" value="TRANSCRIPTIONAL REGULATOR-RELATED"/>
    <property type="match status" value="1"/>
</dbReference>
<dbReference type="PROSITE" id="PS50943">
    <property type="entry name" value="HTH_CROC1"/>
    <property type="match status" value="1"/>
</dbReference>
<dbReference type="EMBL" id="MIJZ01000016">
    <property type="protein sequence ID" value="OEG09582.1"/>
    <property type="molecule type" value="Genomic_DNA"/>
</dbReference>
<accession>A0A1E5GA48</accession>
<dbReference type="STRING" id="903984.BCR21_14645"/>
<dbReference type="InterPro" id="IPR053163">
    <property type="entry name" value="HTH-type_regulator_Rgg"/>
</dbReference>
<dbReference type="Gene3D" id="1.10.260.40">
    <property type="entry name" value="lambda repressor-like DNA-binding domains"/>
    <property type="match status" value="1"/>
</dbReference>
<keyword evidence="3" id="KW-1185">Reference proteome</keyword>
<evidence type="ECO:0000313" key="3">
    <source>
        <dbReference type="Proteomes" id="UP000094068"/>
    </source>
</evidence>
<dbReference type="RefSeq" id="WP_069647260.1">
    <property type="nucleotide sequence ID" value="NZ_MIJZ01000016.1"/>
</dbReference>
<dbReference type="CDD" id="cd00093">
    <property type="entry name" value="HTH_XRE"/>
    <property type="match status" value="1"/>
</dbReference>
<gene>
    <name evidence="2" type="ORF">BCR21_14645</name>
</gene>
<dbReference type="OrthoDB" id="2315941at2"/>
<sequence>MNVNETLLFFRQNMKFTQKEVLPYHDTSAYSRIESGKREIKMSELTAILNKLSISPEEFISHSSLDDDQKKFRQLFEYCATHLANQSKKKELLHYYNQLENIEKQSLKERSNFIAIKVFFSNHWSEVEQVTKEGLNDSFTYLSKKSYYVQYDYTLMSNIIFLLEEQQAELLIRRAIPIKDEENRNTVTKQFAYNLITNLITSKLYSKEYGKVQDYLVLAKKQNPKNKNYKYQMTVSYLENLYLYLTKGDYTYIKSVYDYIHILHTIGEEQLSIMTEKEVEQLTLARTDSPINTMKVN</sequence>
<feature type="domain" description="HTH cro/C1-type" evidence="1">
    <location>
        <begin position="28"/>
        <end position="59"/>
    </location>
</feature>